<feature type="non-terminal residue" evidence="1">
    <location>
        <position position="1"/>
    </location>
</feature>
<sequence length="36" mass="4055">WEDDTSALKPLITECANLLKGKWEVRERIMGIAVPA</sequence>
<dbReference type="EMBL" id="BARU01046134">
    <property type="protein sequence ID" value="GAH99597.1"/>
    <property type="molecule type" value="Genomic_DNA"/>
</dbReference>
<organism evidence="1">
    <name type="scientific">marine sediment metagenome</name>
    <dbReference type="NCBI Taxonomy" id="412755"/>
    <lineage>
        <taxon>unclassified sequences</taxon>
        <taxon>metagenomes</taxon>
        <taxon>ecological metagenomes</taxon>
    </lineage>
</organism>
<protein>
    <submittedName>
        <fullName evidence="1">Uncharacterized protein</fullName>
    </submittedName>
</protein>
<gene>
    <name evidence="1" type="ORF">S03H2_69714</name>
</gene>
<comment type="caution">
    <text evidence="1">The sequence shown here is derived from an EMBL/GenBank/DDBJ whole genome shotgun (WGS) entry which is preliminary data.</text>
</comment>
<accession>X1JZG0</accession>
<name>X1JZG0_9ZZZZ</name>
<dbReference type="AlphaFoldDB" id="X1JZG0"/>
<reference evidence="1" key="1">
    <citation type="journal article" date="2014" name="Front. Microbiol.">
        <title>High frequency of phylogenetically diverse reductive dehalogenase-homologous genes in deep subseafloor sedimentary metagenomes.</title>
        <authorList>
            <person name="Kawai M."/>
            <person name="Futagami T."/>
            <person name="Toyoda A."/>
            <person name="Takaki Y."/>
            <person name="Nishi S."/>
            <person name="Hori S."/>
            <person name="Arai W."/>
            <person name="Tsubouchi T."/>
            <person name="Morono Y."/>
            <person name="Uchiyama I."/>
            <person name="Ito T."/>
            <person name="Fujiyama A."/>
            <person name="Inagaki F."/>
            <person name="Takami H."/>
        </authorList>
    </citation>
    <scope>NUCLEOTIDE SEQUENCE</scope>
    <source>
        <strain evidence="1">Expedition CK06-06</strain>
    </source>
</reference>
<proteinExistence type="predicted"/>
<evidence type="ECO:0000313" key="1">
    <source>
        <dbReference type="EMBL" id="GAH99597.1"/>
    </source>
</evidence>